<protein>
    <submittedName>
        <fullName evidence="1">23349_t:CDS:1</fullName>
    </submittedName>
</protein>
<dbReference type="Proteomes" id="UP000789759">
    <property type="component" value="Unassembled WGS sequence"/>
</dbReference>
<reference evidence="1" key="1">
    <citation type="submission" date="2021-06" db="EMBL/GenBank/DDBJ databases">
        <authorList>
            <person name="Kallberg Y."/>
            <person name="Tangrot J."/>
            <person name="Rosling A."/>
        </authorList>
    </citation>
    <scope>NUCLEOTIDE SEQUENCE</scope>
    <source>
        <strain evidence="1">FL966</strain>
    </source>
</reference>
<keyword evidence="2" id="KW-1185">Reference proteome</keyword>
<gene>
    <name evidence="1" type="ORF">CPELLU_LOCUS5208</name>
</gene>
<accession>A0A9N9FWL2</accession>
<dbReference type="EMBL" id="CAJVQA010002940">
    <property type="protein sequence ID" value="CAG8561203.1"/>
    <property type="molecule type" value="Genomic_DNA"/>
</dbReference>
<name>A0A9N9FWL2_9GLOM</name>
<organism evidence="1 2">
    <name type="scientific">Cetraspora pellucida</name>
    <dbReference type="NCBI Taxonomy" id="1433469"/>
    <lineage>
        <taxon>Eukaryota</taxon>
        <taxon>Fungi</taxon>
        <taxon>Fungi incertae sedis</taxon>
        <taxon>Mucoromycota</taxon>
        <taxon>Glomeromycotina</taxon>
        <taxon>Glomeromycetes</taxon>
        <taxon>Diversisporales</taxon>
        <taxon>Gigasporaceae</taxon>
        <taxon>Cetraspora</taxon>
    </lineage>
</organism>
<dbReference type="OrthoDB" id="2427988at2759"/>
<evidence type="ECO:0000313" key="1">
    <source>
        <dbReference type="EMBL" id="CAG8561203.1"/>
    </source>
</evidence>
<proteinExistence type="predicted"/>
<sequence>MCDSESIYSDFEYSSSKESSQDNFIADKVNDTLENAWLLLDNNENNYEDYDFEENDNSKDSNENIGEYNENIDDNDESINDKNDNNNINVKSKHASIQDSSLTPCVVIGIINSKIMSVGESCNQKFKEKLLLLLMPTLQSLNNNKKDNKKVKEELPNSLFVKTSLKMTEIDPIDPPSSFFVKMTLKIVKIDLSKLKEKSYNIISEKVTDIEKNKNEFEIEDIHLEITKKIPLGSNIPVNVVILETGNPPNCNNNFHASCEMYHKDLSICETAFASLFPAVGKSKYASSTVHFLAQVHNDSQLRKLLEIVCSVNHTCEDYYLGFNKTLETYDVKFIKQNIFGNLMNEETIMLKIKAA</sequence>
<dbReference type="AlphaFoldDB" id="A0A9N9FWL2"/>
<evidence type="ECO:0000313" key="2">
    <source>
        <dbReference type="Proteomes" id="UP000789759"/>
    </source>
</evidence>
<comment type="caution">
    <text evidence="1">The sequence shown here is derived from an EMBL/GenBank/DDBJ whole genome shotgun (WGS) entry which is preliminary data.</text>
</comment>